<keyword evidence="5" id="KW-1185">Reference proteome</keyword>
<feature type="domain" description="TATA element modulatory factor 1 TATA binding" evidence="3">
    <location>
        <begin position="694"/>
        <end position="776"/>
    </location>
</feature>
<evidence type="ECO:0000313" key="5">
    <source>
        <dbReference type="Proteomes" id="UP001175271"/>
    </source>
</evidence>
<dbReference type="AlphaFoldDB" id="A0AA39H1L0"/>
<keyword evidence="1" id="KW-0175">Coiled coil</keyword>
<dbReference type="Proteomes" id="UP001175271">
    <property type="component" value="Unassembled WGS sequence"/>
</dbReference>
<feature type="region of interest" description="Disordered" evidence="2">
    <location>
        <begin position="24"/>
        <end position="71"/>
    </location>
</feature>
<accession>A0AA39H1L0</accession>
<dbReference type="GO" id="GO:0005794">
    <property type="term" value="C:Golgi apparatus"/>
    <property type="evidence" value="ECO:0007669"/>
    <property type="project" value="TreeGrafter"/>
</dbReference>
<feature type="compositionally biased region" description="Acidic residues" evidence="2">
    <location>
        <begin position="27"/>
        <end position="38"/>
    </location>
</feature>
<dbReference type="PANTHER" id="PTHR46515:SF1">
    <property type="entry name" value="TATA ELEMENT MODULATORY FACTOR"/>
    <property type="match status" value="1"/>
</dbReference>
<organism evidence="4 5">
    <name type="scientific">Steinernema hermaphroditum</name>
    <dbReference type="NCBI Taxonomy" id="289476"/>
    <lineage>
        <taxon>Eukaryota</taxon>
        <taxon>Metazoa</taxon>
        <taxon>Ecdysozoa</taxon>
        <taxon>Nematoda</taxon>
        <taxon>Chromadorea</taxon>
        <taxon>Rhabditida</taxon>
        <taxon>Tylenchina</taxon>
        <taxon>Panagrolaimomorpha</taxon>
        <taxon>Strongyloidoidea</taxon>
        <taxon>Steinernematidae</taxon>
        <taxon>Steinernema</taxon>
    </lineage>
</organism>
<evidence type="ECO:0000256" key="2">
    <source>
        <dbReference type="SAM" id="MobiDB-lite"/>
    </source>
</evidence>
<dbReference type="InterPro" id="IPR022091">
    <property type="entry name" value="TMF_TATA-bd"/>
</dbReference>
<feature type="coiled-coil region" evidence="1">
    <location>
        <begin position="257"/>
        <end position="492"/>
    </location>
</feature>
<name>A0AA39H1L0_9BILA</name>
<feature type="compositionally biased region" description="Basic and acidic residues" evidence="2">
    <location>
        <begin position="108"/>
        <end position="125"/>
    </location>
</feature>
<reference evidence="4" key="1">
    <citation type="submission" date="2023-06" db="EMBL/GenBank/DDBJ databases">
        <title>Genomic analysis of the entomopathogenic nematode Steinernema hermaphroditum.</title>
        <authorList>
            <person name="Schwarz E.M."/>
            <person name="Heppert J.K."/>
            <person name="Baniya A."/>
            <person name="Schwartz H.T."/>
            <person name="Tan C.-H."/>
            <person name="Antoshechkin I."/>
            <person name="Sternberg P.W."/>
            <person name="Goodrich-Blair H."/>
            <person name="Dillman A.R."/>
        </authorList>
    </citation>
    <scope>NUCLEOTIDE SEQUENCE</scope>
    <source>
        <strain evidence="4">PS9179</strain>
        <tissue evidence="4">Whole animal</tissue>
    </source>
</reference>
<feature type="compositionally biased region" description="Polar residues" evidence="2">
    <location>
        <begin position="126"/>
        <end position="139"/>
    </location>
</feature>
<dbReference type="EMBL" id="JAUCMV010000005">
    <property type="protein sequence ID" value="KAK0397545.1"/>
    <property type="molecule type" value="Genomic_DNA"/>
</dbReference>
<feature type="region of interest" description="Disordered" evidence="2">
    <location>
        <begin position="100"/>
        <end position="152"/>
    </location>
</feature>
<feature type="compositionally biased region" description="Basic and acidic residues" evidence="2">
    <location>
        <begin position="48"/>
        <end position="61"/>
    </location>
</feature>
<dbReference type="GO" id="GO:0005783">
    <property type="term" value="C:endoplasmic reticulum"/>
    <property type="evidence" value="ECO:0007669"/>
    <property type="project" value="TreeGrafter"/>
</dbReference>
<feature type="coiled-coil region" evidence="1">
    <location>
        <begin position="728"/>
        <end position="776"/>
    </location>
</feature>
<dbReference type="PANTHER" id="PTHR46515">
    <property type="entry name" value="TATA ELEMENT MODULATORY FACTOR TMF1"/>
    <property type="match status" value="1"/>
</dbReference>
<dbReference type="Pfam" id="PF12325">
    <property type="entry name" value="TMF_TATA_bd"/>
    <property type="match status" value="1"/>
</dbReference>
<dbReference type="InterPro" id="IPR052602">
    <property type="entry name" value="Growth_transcription_reg"/>
</dbReference>
<evidence type="ECO:0000259" key="3">
    <source>
        <dbReference type="Pfam" id="PF12325"/>
    </source>
</evidence>
<protein>
    <recommendedName>
        <fullName evidence="3">TATA element modulatory factor 1 TATA binding domain-containing protein</fullName>
    </recommendedName>
</protein>
<gene>
    <name evidence="4" type="ORF">QR680_002166</name>
</gene>
<feature type="coiled-coil region" evidence="1">
    <location>
        <begin position="536"/>
        <end position="598"/>
    </location>
</feature>
<evidence type="ECO:0000313" key="4">
    <source>
        <dbReference type="EMBL" id="KAK0397545.1"/>
    </source>
</evidence>
<sequence length="783" mass="89578">MSFSWANNFAKNALKSAQKRIDSVLDIQEEEEEGETDAPNDTNPADAVAERLEEAEAKEEASASTSLQLHESIEIYTNPEVDSKGYVSNDLKYVDNGKTEWGSGWDSDDTHMVVDSEPNPIRDGHNQTGLIHHSPTSNSPDEEDADRSGGSPILDLSLVNIDQLECEAKASPIFQQCTQRNHDDATTIVSSDIEVLRHHDEWSMASSCQVKRNDHSSFIDASIENILENASVSQVDGTIVDQLAVFKAQFEHRGRRLEELTKQNEVLRSQNASLISKNKHLTSRTTEAKLQKQLAQKENELIELMDEGKRLAEHSGKQSKEIRRLKQEVNQLEIVTNARDSALEELQAAHANITELSAQIDELREKLKTTEAEHVKAKHESSLTQASSVLVQKHVKDQEAKVEELLEETGNLESQLREQTVVNQNLTRDIELLNRQLMTKKARDCIDTERVQCLQAELKEQQTMNSTLQRTVQELEKRIEQLLISKSEIATQIQQANVPLLENISSLEKELWEVKNFHSEELDSCNLKLKEVQSSCDSIKRKYETSSNRLNELSIEKEVLEKEYEIICDRLREKEKECDQFASETHELKMKLQALQRKESESVKALEEKYRQAVLENSSQAKTMCSLRTENEQLNTKMAELEIRLACEDKSQRSTPVSIDRIRPSSQKEFERTESVMTLSDINLPAPYSSSAALDELRHLTAVHEQTMARVGQLEAELDRTRHLQEAFNESEKRYHKLNMNYENLLEAHGERLEKIEELELDLSDMKQLLKEQMEEFLRQTNR</sequence>
<evidence type="ECO:0000256" key="1">
    <source>
        <dbReference type="SAM" id="Coils"/>
    </source>
</evidence>
<comment type="caution">
    <text evidence="4">The sequence shown here is derived from an EMBL/GenBank/DDBJ whole genome shotgun (WGS) entry which is preliminary data.</text>
</comment>
<proteinExistence type="predicted"/>